<accession>A0A0D3A5H4</accession>
<evidence type="ECO:0000256" key="1">
    <source>
        <dbReference type="SAM" id="MobiDB-lite"/>
    </source>
</evidence>
<feature type="region of interest" description="Disordered" evidence="1">
    <location>
        <begin position="1"/>
        <end position="27"/>
    </location>
</feature>
<evidence type="ECO:0000313" key="3">
    <source>
        <dbReference type="Proteomes" id="UP000032141"/>
    </source>
</evidence>
<sequence length="230" mass="25206">MSTNDSDNVQTPLNGGSGTDLHTPVADVSAANAQANAATLEEFKKMFATYEKRSEEQDKLVNTLTQQVETLTARTKAIRPRGTTKIHGKRLDFATPLDRSGVARERPSGQNPSKKSPIEKGNPETSPELMVTPVALPIFRLLCRAKPVTDQSSLSLPLINHPRSRFNARSLLCKAVESTIRRPAVPPPPLKFPCSAFGRPKTSVVVENSWASTCSYLILRLTFQLLMIVV</sequence>
<dbReference type="EnsemblPlants" id="Bo1g034350.1">
    <property type="protein sequence ID" value="Bo1g034350.1"/>
    <property type="gene ID" value="Bo1g034350"/>
</dbReference>
<organism evidence="2 3">
    <name type="scientific">Brassica oleracea var. oleracea</name>
    <dbReference type="NCBI Taxonomy" id="109376"/>
    <lineage>
        <taxon>Eukaryota</taxon>
        <taxon>Viridiplantae</taxon>
        <taxon>Streptophyta</taxon>
        <taxon>Embryophyta</taxon>
        <taxon>Tracheophyta</taxon>
        <taxon>Spermatophyta</taxon>
        <taxon>Magnoliopsida</taxon>
        <taxon>eudicotyledons</taxon>
        <taxon>Gunneridae</taxon>
        <taxon>Pentapetalae</taxon>
        <taxon>rosids</taxon>
        <taxon>malvids</taxon>
        <taxon>Brassicales</taxon>
        <taxon>Brassicaceae</taxon>
        <taxon>Brassiceae</taxon>
        <taxon>Brassica</taxon>
    </lineage>
</organism>
<feature type="compositionally biased region" description="Polar residues" evidence="1">
    <location>
        <begin position="1"/>
        <end position="14"/>
    </location>
</feature>
<dbReference type="Proteomes" id="UP000032141">
    <property type="component" value="Chromosome C1"/>
</dbReference>
<dbReference type="AlphaFoldDB" id="A0A0D3A5H4"/>
<evidence type="ECO:0000313" key="2">
    <source>
        <dbReference type="EnsemblPlants" id="Bo1g034350.1"/>
    </source>
</evidence>
<protein>
    <submittedName>
        <fullName evidence="2">Uncharacterized protein</fullName>
    </submittedName>
</protein>
<dbReference type="Gramene" id="Bo1g034350.1">
    <property type="protein sequence ID" value="Bo1g034350.1"/>
    <property type="gene ID" value="Bo1g034350"/>
</dbReference>
<reference evidence="2" key="2">
    <citation type="submission" date="2015-03" db="UniProtKB">
        <authorList>
            <consortium name="EnsemblPlants"/>
        </authorList>
    </citation>
    <scope>IDENTIFICATION</scope>
</reference>
<keyword evidence="3" id="KW-1185">Reference proteome</keyword>
<proteinExistence type="predicted"/>
<reference evidence="2 3" key="1">
    <citation type="journal article" date="2014" name="Genome Biol.">
        <title>Transcriptome and methylome profiling reveals relics of genome dominance in the mesopolyploid Brassica oleracea.</title>
        <authorList>
            <person name="Parkin I.A."/>
            <person name="Koh C."/>
            <person name="Tang H."/>
            <person name="Robinson S.J."/>
            <person name="Kagale S."/>
            <person name="Clarke W.E."/>
            <person name="Town C.D."/>
            <person name="Nixon J."/>
            <person name="Krishnakumar V."/>
            <person name="Bidwell S.L."/>
            <person name="Denoeud F."/>
            <person name="Belcram H."/>
            <person name="Links M.G."/>
            <person name="Just J."/>
            <person name="Clarke C."/>
            <person name="Bender T."/>
            <person name="Huebert T."/>
            <person name="Mason A.S."/>
            <person name="Pires J.C."/>
            <person name="Barker G."/>
            <person name="Moore J."/>
            <person name="Walley P.G."/>
            <person name="Manoli S."/>
            <person name="Batley J."/>
            <person name="Edwards D."/>
            <person name="Nelson M.N."/>
            <person name="Wang X."/>
            <person name="Paterson A.H."/>
            <person name="King G."/>
            <person name="Bancroft I."/>
            <person name="Chalhoub B."/>
            <person name="Sharpe A.G."/>
        </authorList>
    </citation>
    <scope>NUCLEOTIDE SEQUENCE</scope>
    <source>
        <strain evidence="2 3">cv. TO1000</strain>
    </source>
</reference>
<name>A0A0D3A5H4_BRAOL</name>
<dbReference type="HOGENOM" id="CLU_1206257_0_0_1"/>
<feature type="region of interest" description="Disordered" evidence="1">
    <location>
        <begin position="80"/>
        <end position="128"/>
    </location>
</feature>